<evidence type="ECO:0000313" key="5">
    <source>
        <dbReference type="EMBL" id="CAB4724952.1"/>
    </source>
</evidence>
<evidence type="ECO:0000256" key="1">
    <source>
        <dbReference type="ARBA" id="ARBA00001946"/>
    </source>
</evidence>
<dbReference type="Gene3D" id="3.30.390.10">
    <property type="entry name" value="Enolase-like, N-terminal domain"/>
    <property type="match status" value="1"/>
</dbReference>
<gene>
    <name evidence="5" type="ORF">UFOPK2754_00069</name>
    <name evidence="6" type="ORF">UFOPK3967_00312</name>
</gene>
<comment type="cofactor">
    <cofactor evidence="1">
        <name>Mg(2+)</name>
        <dbReference type="ChEBI" id="CHEBI:18420"/>
    </cofactor>
</comment>
<dbReference type="PANTHER" id="PTHR13794">
    <property type="entry name" value="ENOLASE SUPERFAMILY, MANDELATE RACEMASE"/>
    <property type="match status" value="1"/>
</dbReference>
<dbReference type="EMBL" id="CAEZYR010000002">
    <property type="protein sequence ID" value="CAB4724952.1"/>
    <property type="molecule type" value="Genomic_DNA"/>
</dbReference>
<dbReference type="InterPro" id="IPR013342">
    <property type="entry name" value="Mandelate_racemase_C"/>
</dbReference>
<protein>
    <submittedName>
        <fullName evidence="5">Unannotated protein</fullName>
    </submittedName>
</protein>
<dbReference type="GO" id="GO:0016836">
    <property type="term" value="F:hydro-lyase activity"/>
    <property type="evidence" value="ECO:0007669"/>
    <property type="project" value="TreeGrafter"/>
</dbReference>
<sequence>MPAMDDEGVDTRVEIEIWRVPTPIPRPVLTAAGPYDTYFHLVVIARRGEHMGWGYSGMATDALLDGACAFAASVFDERRMPLEALLRVERVGTDTASRGATNAIALAAWDLAAREHQLGAADLWGRRTGTEAIACYASGFFLDATLDELHDEAQRYRDAGFRFVKMRTGLGVADDVQRFEVVAEHFPEPRSIAVDAFHSWSAADALAFIEAVDADLLWVEDAAPYDQIAALHPTGALIASAESLETTADVLSLVSSARLGAALLDVQRLGGPRNWLECAAAVAANHTRVGGHVYTPYSLHLMACVEDPLPVEVFDWSDSLLVDVPGPDRHGRLAIAGPGFGVDLNLDTLARHGRRL</sequence>
<dbReference type="GO" id="GO:0000287">
    <property type="term" value="F:magnesium ion binding"/>
    <property type="evidence" value="ECO:0007669"/>
    <property type="project" value="TreeGrafter"/>
</dbReference>
<accession>A0A6J6RR34</accession>
<evidence type="ECO:0000259" key="4">
    <source>
        <dbReference type="SMART" id="SM00922"/>
    </source>
</evidence>
<dbReference type="InterPro" id="IPR046945">
    <property type="entry name" value="RHMD-like"/>
</dbReference>
<dbReference type="AlphaFoldDB" id="A0A6J6RR34"/>
<evidence type="ECO:0000256" key="3">
    <source>
        <dbReference type="ARBA" id="ARBA00022842"/>
    </source>
</evidence>
<dbReference type="Pfam" id="PF13378">
    <property type="entry name" value="MR_MLE_C"/>
    <property type="match status" value="1"/>
</dbReference>
<dbReference type="InterPro" id="IPR036849">
    <property type="entry name" value="Enolase-like_C_sf"/>
</dbReference>
<dbReference type="GO" id="GO:0016052">
    <property type="term" value="P:carbohydrate catabolic process"/>
    <property type="evidence" value="ECO:0007669"/>
    <property type="project" value="TreeGrafter"/>
</dbReference>
<dbReference type="InterPro" id="IPR029065">
    <property type="entry name" value="Enolase_C-like"/>
</dbReference>
<dbReference type="EMBL" id="CAFBOS010000011">
    <property type="protein sequence ID" value="CAB4980216.1"/>
    <property type="molecule type" value="Genomic_DNA"/>
</dbReference>
<dbReference type="PANTHER" id="PTHR13794:SF58">
    <property type="entry name" value="MITOCHONDRIAL ENOLASE SUPERFAMILY MEMBER 1"/>
    <property type="match status" value="1"/>
</dbReference>
<dbReference type="SFLD" id="SFLDS00001">
    <property type="entry name" value="Enolase"/>
    <property type="match status" value="1"/>
</dbReference>
<dbReference type="InterPro" id="IPR029017">
    <property type="entry name" value="Enolase-like_N"/>
</dbReference>
<organism evidence="5">
    <name type="scientific">freshwater metagenome</name>
    <dbReference type="NCBI Taxonomy" id="449393"/>
    <lineage>
        <taxon>unclassified sequences</taxon>
        <taxon>metagenomes</taxon>
        <taxon>ecological metagenomes</taxon>
    </lineage>
</organism>
<evidence type="ECO:0000313" key="6">
    <source>
        <dbReference type="EMBL" id="CAB4980216.1"/>
    </source>
</evidence>
<dbReference type="Gene3D" id="3.20.20.120">
    <property type="entry name" value="Enolase-like C-terminal domain"/>
    <property type="match status" value="1"/>
</dbReference>
<dbReference type="SUPFAM" id="SSF54826">
    <property type="entry name" value="Enolase N-terminal domain-like"/>
    <property type="match status" value="1"/>
</dbReference>
<dbReference type="SUPFAM" id="SSF51604">
    <property type="entry name" value="Enolase C-terminal domain-like"/>
    <property type="match status" value="1"/>
</dbReference>
<evidence type="ECO:0000256" key="2">
    <source>
        <dbReference type="ARBA" id="ARBA00022723"/>
    </source>
</evidence>
<keyword evidence="2" id="KW-0479">Metal-binding</keyword>
<reference evidence="5" key="1">
    <citation type="submission" date="2020-05" db="EMBL/GenBank/DDBJ databases">
        <authorList>
            <person name="Chiriac C."/>
            <person name="Salcher M."/>
            <person name="Ghai R."/>
            <person name="Kavagutti S V."/>
        </authorList>
    </citation>
    <scope>NUCLEOTIDE SEQUENCE</scope>
</reference>
<keyword evidence="3" id="KW-0460">Magnesium</keyword>
<dbReference type="SMART" id="SM00922">
    <property type="entry name" value="MR_MLE"/>
    <property type="match status" value="1"/>
</dbReference>
<proteinExistence type="predicted"/>
<name>A0A6J6RR34_9ZZZZ</name>
<feature type="domain" description="Mandelate racemase/muconate lactonizing enzyme C-terminal" evidence="4">
    <location>
        <begin position="146"/>
        <end position="238"/>
    </location>
</feature>